<keyword evidence="7 12" id="KW-0411">Iron-sulfur</keyword>
<feature type="binding site" evidence="12">
    <location>
        <position position="59"/>
    </location>
    <ligand>
        <name>GTP</name>
        <dbReference type="ChEBI" id="CHEBI:37565"/>
    </ligand>
</feature>
<keyword evidence="4 12" id="KW-0479">Metal-binding</keyword>
<dbReference type="SUPFAM" id="SSF102114">
    <property type="entry name" value="Radical SAM enzymes"/>
    <property type="match status" value="1"/>
</dbReference>
<evidence type="ECO:0000256" key="9">
    <source>
        <dbReference type="ARBA" id="ARBA00023150"/>
    </source>
</evidence>
<dbReference type="CDD" id="cd21117">
    <property type="entry name" value="Twitch_MoaA"/>
    <property type="match status" value="1"/>
</dbReference>
<sequence length="388" mass="42501">MSTVCFPEAEAEPSTRWTDALLRAPSTRTSAAGSAPGLAMSNTQEDCVDALGRPLKDLRLSVIDQCNFRCTYCMPKDVFTKDYRFLSASERLSFDELTTLAGAFVRLGVDKIRLTGGEPLLRKDLERLIERLAVMKTRSDRPVELALTTNGSLLAAKARALKAAGLQRVTVSLDSLDDDVFRRMNGADFPVSRVLEGIEAACAAGLGPVKVNTVVERGVNDHQIVPLARYFRHSGVTVRFIEFMDVGGAASWTQRGVFTSTDARRALEQVFALRAGTQHKLSDTAQVYRYADGAGEVGFISSVSQPFCGDCTRARVSADGKLFLCLFATDSFDLRRLVKSGCSADDLAGEIRAVWTRRGDRYSELREETRAAEGKKRYPTVRMSLVGG</sequence>
<evidence type="ECO:0000256" key="12">
    <source>
        <dbReference type="HAMAP-Rule" id="MF_01225"/>
    </source>
</evidence>
<accession>A0A6J5DDG2</accession>
<dbReference type="GO" id="GO:0046872">
    <property type="term" value="F:metal ion binding"/>
    <property type="evidence" value="ECO:0007669"/>
    <property type="project" value="UniProtKB-KW"/>
</dbReference>
<dbReference type="PANTHER" id="PTHR22960">
    <property type="entry name" value="MOLYBDOPTERIN COFACTOR SYNTHESIS PROTEIN A"/>
    <property type="match status" value="1"/>
</dbReference>
<evidence type="ECO:0000256" key="8">
    <source>
        <dbReference type="ARBA" id="ARBA00023134"/>
    </source>
</evidence>
<feature type="binding site" evidence="12">
    <location>
        <position position="311"/>
    </location>
    <ligand>
        <name>[4Fe-4S] cluster</name>
        <dbReference type="ChEBI" id="CHEBI:49883"/>
        <label>2</label>
        <note>4Fe-4S-substrate</note>
    </ligand>
</feature>
<dbReference type="GO" id="GO:0061799">
    <property type="term" value="F:cyclic pyranopterin monophosphate synthase activity"/>
    <property type="evidence" value="ECO:0007669"/>
    <property type="project" value="TreeGrafter"/>
</dbReference>
<keyword evidence="10 12" id="KW-0456">Lyase</keyword>
<keyword evidence="9 12" id="KW-0501">Molybdenum cofactor biosynthesis</keyword>
<dbReference type="InterPro" id="IPR007197">
    <property type="entry name" value="rSAM"/>
</dbReference>
<dbReference type="Pfam" id="PF06463">
    <property type="entry name" value="Mob_synth_C"/>
    <property type="match status" value="1"/>
</dbReference>
<comment type="function">
    <text evidence="12">Catalyzes the cyclization of GTP to (8S)-3',8-cyclo-7,8-dihydroguanosine 5'-triphosphate.</text>
</comment>
<feature type="binding site" evidence="12">
    <location>
        <position position="244"/>
    </location>
    <ligand>
        <name>S-adenosyl-L-methionine</name>
        <dbReference type="ChEBI" id="CHEBI:59789"/>
    </ligand>
</feature>
<dbReference type="InterPro" id="IPR050105">
    <property type="entry name" value="MoCo_biosynth_MoaA/MoaC"/>
</dbReference>
<dbReference type="GO" id="GO:0051539">
    <property type="term" value="F:4 iron, 4 sulfur cluster binding"/>
    <property type="evidence" value="ECO:0007669"/>
    <property type="project" value="UniProtKB-UniRule"/>
</dbReference>
<feature type="binding site" evidence="12">
    <location>
        <position position="72"/>
    </location>
    <ligand>
        <name>S-adenosyl-L-methionine</name>
        <dbReference type="ChEBI" id="CHEBI:59789"/>
    </ligand>
</feature>
<reference evidence="14 15" key="1">
    <citation type="submission" date="2020-04" db="EMBL/GenBank/DDBJ databases">
        <authorList>
            <person name="De Canck E."/>
        </authorList>
    </citation>
    <scope>NUCLEOTIDE SEQUENCE [LARGE SCALE GENOMIC DNA]</scope>
    <source>
        <strain evidence="14 15">LMG 29739</strain>
    </source>
</reference>
<evidence type="ECO:0000259" key="13">
    <source>
        <dbReference type="PROSITE" id="PS51918"/>
    </source>
</evidence>
<dbReference type="AlphaFoldDB" id="A0A6J5DDG2"/>
<dbReference type="InterPro" id="IPR058240">
    <property type="entry name" value="rSAM_sf"/>
</dbReference>
<dbReference type="CDD" id="cd01335">
    <property type="entry name" value="Radical_SAM"/>
    <property type="match status" value="1"/>
</dbReference>
<dbReference type="GO" id="GO:0006777">
    <property type="term" value="P:Mo-molybdopterin cofactor biosynthetic process"/>
    <property type="evidence" value="ECO:0007669"/>
    <property type="project" value="UniProtKB-UniRule"/>
</dbReference>
<evidence type="ECO:0000256" key="2">
    <source>
        <dbReference type="ARBA" id="ARBA00022485"/>
    </source>
</evidence>
<comment type="similarity">
    <text evidence="12">Belongs to the radical SAM superfamily. MoaA family.</text>
</comment>
<feature type="binding site" evidence="12">
    <location>
        <position position="73"/>
    </location>
    <ligand>
        <name>[4Fe-4S] cluster</name>
        <dbReference type="ChEBI" id="CHEBI:49883"/>
        <label>1</label>
        <note>4Fe-4S-S-AdoMet</note>
    </ligand>
</feature>
<dbReference type="EMBL" id="CADIKF010000008">
    <property type="protein sequence ID" value="CAB3752238.1"/>
    <property type="molecule type" value="Genomic_DNA"/>
</dbReference>
<feature type="binding site" evidence="12">
    <location>
        <begin position="313"/>
        <end position="315"/>
    </location>
    <ligand>
        <name>GTP</name>
        <dbReference type="ChEBI" id="CHEBI:37565"/>
    </ligand>
</feature>
<feature type="domain" description="Radical SAM core" evidence="13">
    <location>
        <begin position="50"/>
        <end position="289"/>
    </location>
</feature>
<feature type="binding site" evidence="12">
    <location>
        <position position="70"/>
    </location>
    <ligand>
        <name>[4Fe-4S] cluster</name>
        <dbReference type="ChEBI" id="CHEBI:49883"/>
        <label>1</label>
        <note>4Fe-4S-S-AdoMet</note>
    </ligand>
</feature>
<dbReference type="SFLD" id="SFLDS00029">
    <property type="entry name" value="Radical_SAM"/>
    <property type="match status" value="1"/>
</dbReference>
<dbReference type="Proteomes" id="UP000494329">
    <property type="component" value="Unassembled WGS sequence"/>
</dbReference>
<dbReference type="SFLD" id="SFLDG01383">
    <property type="entry name" value="cyclic_pyranopterin_phosphate"/>
    <property type="match status" value="1"/>
</dbReference>
<evidence type="ECO:0000256" key="10">
    <source>
        <dbReference type="ARBA" id="ARBA00023239"/>
    </source>
</evidence>
<feature type="binding site" evidence="12">
    <location>
        <position position="172"/>
    </location>
    <ligand>
        <name>S-adenosyl-L-methionine</name>
        <dbReference type="ChEBI" id="CHEBI:59789"/>
    </ligand>
</feature>
<evidence type="ECO:0000256" key="4">
    <source>
        <dbReference type="ARBA" id="ARBA00022723"/>
    </source>
</evidence>
<feature type="binding site" evidence="12">
    <location>
        <position position="117"/>
    </location>
    <ligand>
        <name>S-adenosyl-L-methionine</name>
        <dbReference type="ChEBI" id="CHEBI:59789"/>
    </ligand>
</feature>
<name>A0A6J5DDG2_9BURK</name>
<dbReference type="Gene3D" id="3.20.20.70">
    <property type="entry name" value="Aldolase class I"/>
    <property type="match status" value="1"/>
</dbReference>
<protein>
    <recommendedName>
        <fullName evidence="1 12">GTP 3',8-cyclase</fullName>
        <ecNumber evidence="1 12">4.1.99.22</ecNumber>
    </recommendedName>
    <alternativeName>
        <fullName evidence="12">Molybdenum cofactor biosynthesis protein A</fullName>
    </alternativeName>
</protein>
<gene>
    <name evidence="14" type="primary">moaA_3</name>
    <name evidence="12" type="synonym">moaA</name>
    <name evidence="14" type="ORF">LMG29739_01469</name>
</gene>
<organism evidence="14 15">
    <name type="scientific">Paraburkholderia solisilvae</name>
    <dbReference type="NCBI Taxonomy" id="624376"/>
    <lineage>
        <taxon>Bacteria</taxon>
        <taxon>Pseudomonadati</taxon>
        <taxon>Pseudomonadota</taxon>
        <taxon>Betaproteobacteria</taxon>
        <taxon>Burkholderiales</taxon>
        <taxon>Burkholderiaceae</taxon>
        <taxon>Paraburkholderia</taxon>
    </lineage>
</organism>
<comment type="cofactor">
    <cofactor evidence="12">
        <name>[4Fe-4S] cluster</name>
        <dbReference type="ChEBI" id="CHEBI:49883"/>
    </cofactor>
    <text evidence="12">Binds 2 [4Fe-4S] clusters. Binds 1 [4Fe-4S] cluster coordinated with 3 cysteines and an exchangeable S-adenosyl-L-methionine and 1 [4Fe-4S] cluster coordinated with 3 cysteines and the GTP-derived substrate.</text>
</comment>
<keyword evidence="15" id="KW-1185">Reference proteome</keyword>
<dbReference type="UniPathway" id="UPA00344"/>
<dbReference type="InterPro" id="IPR006638">
    <property type="entry name" value="Elp3/MiaA/NifB-like_rSAM"/>
</dbReference>
<dbReference type="InterPro" id="IPR010505">
    <property type="entry name" value="MoaA_twitch"/>
</dbReference>
<evidence type="ECO:0000256" key="7">
    <source>
        <dbReference type="ARBA" id="ARBA00023014"/>
    </source>
</evidence>
<dbReference type="EC" id="4.1.99.22" evidence="1 12"/>
<feature type="binding site" evidence="12">
    <location>
        <position position="113"/>
    </location>
    <ligand>
        <name>GTP</name>
        <dbReference type="ChEBI" id="CHEBI:37565"/>
    </ligand>
</feature>
<dbReference type="InterPro" id="IPR013785">
    <property type="entry name" value="Aldolase_TIM"/>
</dbReference>
<dbReference type="HAMAP" id="MF_01225_B">
    <property type="entry name" value="MoaA_B"/>
    <property type="match status" value="1"/>
</dbReference>
<dbReference type="GO" id="GO:1904047">
    <property type="term" value="F:S-adenosyl-L-methionine binding"/>
    <property type="evidence" value="ECO:0007669"/>
    <property type="project" value="UniProtKB-UniRule"/>
</dbReference>
<dbReference type="SFLD" id="SFLDG01067">
    <property type="entry name" value="SPASM/twitch_domain_containing"/>
    <property type="match status" value="1"/>
</dbReference>
<dbReference type="PROSITE" id="PS51918">
    <property type="entry name" value="RADICAL_SAM"/>
    <property type="match status" value="1"/>
</dbReference>
<evidence type="ECO:0000256" key="1">
    <source>
        <dbReference type="ARBA" id="ARBA00012167"/>
    </source>
</evidence>
<feature type="binding site" evidence="12">
    <location>
        <position position="325"/>
    </location>
    <ligand>
        <name>[4Fe-4S] cluster</name>
        <dbReference type="ChEBI" id="CHEBI:49883"/>
        <label>2</label>
        <note>4Fe-4S-substrate</note>
    </ligand>
</feature>
<dbReference type="SMART" id="SM00729">
    <property type="entry name" value="Elp3"/>
    <property type="match status" value="1"/>
</dbReference>
<dbReference type="GO" id="GO:0005525">
    <property type="term" value="F:GTP binding"/>
    <property type="evidence" value="ECO:0007669"/>
    <property type="project" value="UniProtKB-UniRule"/>
</dbReference>
<evidence type="ECO:0000256" key="3">
    <source>
        <dbReference type="ARBA" id="ARBA00022691"/>
    </source>
</evidence>
<keyword evidence="2 12" id="KW-0004">4Fe-4S</keyword>
<proteinExistence type="inferred from homology"/>
<keyword evidence="5 12" id="KW-0547">Nucleotide-binding</keyword>
<dbReference type="PROSITE" id="PS01305">
    <property type="entry name" value="MOAA_NIFB_PQQE"/>
    <property type="match status" value="1"/>
</dbReference>
<dbReference type="InterPro" id="IPR013483">
    <property type="entry name" value="MoaA"/>
</dbReference>
<evidence type="ECO:0000313" key="14">
    <source>
        <dbReference type="EMBL" id="CAB3752238.1"/>
    </source>
</evidence>
<dbReference type="PANTHER" id="PTHR22960:SF0">
    <property type="entry name" value="MOLYBDENUM COFACTOR BIOSYNTHESIS PROTEIN 1"/>
    <property type="match status" value="1"/>
</dbReference>
<dbReference type="Pfam" id="PF04055">
    <property type="entry name" value="Radical_SAM"/>
    <property type="match status" value="1"/>
</dbReference>
<evidence type="ECO:0000256" key="5">
    <source>
        <dbReference type="ARBA" id="ARBA00022741"/>
    </source>
</evidence>
<keyword evidence="6 12" id="KW-0408">Iron</keyword>
<dbReference type="NCBIfam" id="TIGR02666">
    <property type="entry name" value="moaA"/>
    <property type="match status" value="1"/>
</dbReference>
<evidence type="ECO:0000313" key="15">
    <source>
        <dbReference type="Proteomes" id="UP000494329"/>
    </source>
</evidence>
<feature type="binding site" evidence="12">
    <location>
        <position position="66"/>
    </location>
    <ligand>
        <name>[4Fe-4S] cluster</name>
        <dbReference type="ChEBI" id="CHEBI:49883"/>
        <label>1</label>
        <note>4Fe-4S-S-AdoMet</note>
    </ligand>
</feature>
<dbReference type="InterPro" id="IPR000385">
    <property type="entry name" value="MoaA_NifB_PqqE_Fe-S-bd_CS"/>
</dbReference>
<comment type="catalytic activity">
    <reaction evidence="11 12">
        <text>GTP + AH2 + S-adenosyl-L-methionine = (8S)-3',8-cyclo-7,8-dihydroguanosine 5'-triphosphate + 5'-deoxyadenosine + L-methionine + A + H(+)</text>
        <dbReference type="Rhea" id="RHEA:49576"/>
        <dbReference type="ChEBI" id="CHEBI:13193"/>
        <dbReference type="ChEBI" id="CHEBI:15378"/>
        <dbReference type="ChEBI" id="CHEBI:17319"/>
        <dbReference type="ChEBI" id="CHEBI:17499"/>
        <dbReference type="ChEBI" id="CHEBI:37565"/>
        <dbReference type="ChEBI" id="CHEBI:57844"/>
        <dbReference type="ChEBI" id="CHEBI:59789"/>
        <dbReference type="ChEBI" id="CHEBI:131766"/>
        <dbReference type="EC" id="4.1.99.22"/>
    </reaction>
</comment>
<comment type="pathway">
    <text evidence="12">Cofactor biosynthesis; molybdopterin biosynthesis.</text>
</comment>
<dbReference type="GO" id="GO:0061798">
    <property type="term" value="F:GTP 3',8'-cyclase activity"/>
    <property type="evidence" value="ECO:0007669"/>
    <property type="project" value="UniProtKB-UniRule"/>
</dbReference>
<evidence type="ECO:0000256" key="6">
    <source>
        <dbReference type="ARBA" id="ARBA00023004"/>
    </source>
</evidence>
<keyword evidence="8 12" id="KW-0342">GTP-binding</keyword>
<evidence type="ECO:0000256" key="11">
    <source>
        <dbReference type="ARBA" id="ARBA00048697"/>
    </source>
</evidence>
<feature type="binding site" evidence="12">
    <location>
        <position position="308"/>
    </location>
    <ligand>
        <name>[4Fe-4S] cluster</name>
        <dbReference type="ChEBI" id="CHEBI:49883"/>
        <label>2</label>
        <note>4Fe-4S-substrate</note>
    </ligand>
</feature>
<dbReference type="SFLD" id="SFLDG01386">
    <property type="entry name" value="main_SPASM_domain-containing"/>
    <property type="match status" value="1"/>
</dbReference>
<keyword evidence="3 12" id="KW-0949">S-adenosyl-L-methionine</keyword>
<comment type="subunit">
    <text evidence="12">Monomer and homodimer.</text>
</comment>
<feature type="binding site" evidence="12">
    <location>
        <position position="210"/>
    </location>
    <ligand>
        <name>GTP</name>
        <dbReference type="ChEBI" id="CHEBI:37565"/>
    </ligand>
</feature>
<dbReference type="InterPro" id="IPR040064">
    <property type="entry name" value="MoaA-like"/>
</dbReference>
<feature type="binding site" evidence="12">
    <location>
        <position position="148"/>
    </location>
    <ligand>
        <name>GTP</name>
        <dbReference type="ChEBI" id="CHEBI:37565"/>
    </ligand>
</feature>